<evidence type="ECO:0000313" key="1">
    <source>
        <dbReference type="EMBL" id="EMI20973.1"/>
    </source>
</evidence>
<dbReference type="EMBL" id="ANOG01000293">
    <property type="protein sequence ID" value="EMI20973.1"/>
    <property type="molecule type" value="Genomic_DNA"/>
</dbReference>
<accession>M5RNR6</accession>
<reference evidence="1 2" key="1">
    <citation type="journal article" date="2013" name="Mar. Genomics">
        <title>Expression of sulfatases in Rhodopirellula baltica and the diversity of sulfatases in the genus Rhodopirellula.</title>
        <authorList>
            <person name="Wegner C.E."/>
            <person name="Richter-Heitmann T."/>
            <person name="Klindworth A."/>
            <person name="Klockow C."/>
            <person name="Richter M."/>
            <person name="Achstetter T."/>
            <person name="Glockner F.O."/>
            <person name="Harder J."/>
        </authorList>
    </citation>
    <scope>NUCLEOTIDE SEQUENCE [LARGE SCALE GENOMIC DNA]</scope>
    <source>
        <strain evidence="1 2">SM1</strain>
    </source>
</reference>
<evidence type="ECO:0000313" key="2">
    <source>
        <dbReference type="Proteomes" id="UP000011991"/>
    </source>
</evidence>
<keyword evidence="2" id="KW-1185">Reference proteome</keyword>
<gene>
    <name evidence="1" type="ORF">RMSM_02096</name>
</gene>
<proteinExistence type="predicted"/>
<dbReference type="GO" id="GO:0004553">
    <property type="term" value="F:hydrolase activity, hydrolyzing O-glycosyl compounds"/>
    <property type="evidence" value="ECO:0007669"/>
    <property type="project" value="InterPro"/>
</dbReference>
<dbReference type="SUPFAM" id="SSF63446">
    <property type="entry name" value="Type I dockerin domain"/>
    <property type="match status" value="1"/>
</dbReference>
<name>M5RNR6_9BACT</name>
<dbReference type="InterPro" id="IPR002105">
    <property type="entry name" value="Dockerin_1_rpt"/>
</dbReference>
<dbReference type="InterPro" id="IPR036439">
    <property type="entry name" value="Dockerin_dom_sf"/>
</dbReference>
<dbReference type="Proteomes" id="UP000011991">
    <property type="component" value="Unassembled WGS sequence"/>
</dbReference>
<dbReference type="AlphaFoldDB" id="M5RNR6"/>
<dbReference type="GO" id="GO:0000272">
    <property type="term" value="P:polysaccharide catabolic process"/>
    <property type="evidence" value="ECO:0007669"/>
    <property type="project" value="InterPro"/>
</dbReference>
<feature type="non-terminal residue" evidence="1">
    <location>
        <position position="367"/>
    </location>
</feature>
<dbReference type="RefSeq" id="WP_008694787.1">
    <property type="nucleotide sequence ID" value="NZ_ANOG01000293.1"/>
</dbReference>
<sequence>MKLSKKRFRKDGRKRLSRVEKLEDRYLLMADWRSPANPFDVNQDITVTALDALVVINFLGRIGSNSALGPRPESSDEPFVDVNGDGSATALDALDVINLINRHGTGKGFAISESGFDSSRSFSITSGQLTGQRNFRFRIDTAFDRTDTETNIGDLVNIYLVSQGDPTTTRVDRGSGTAIASFHEDGTFESALGLVSVSNDTYDIDLSSVTDTDTIELVIQYLNQDVDGNGAARIIPLSNQVKPNHSPRSFFATSATNAQPSPAVDLSTLSEATDAETHFENIRFSRETGKYKADLFVSSTASLGRQTVVVFPGLADGVQLITASGVSSTQGPYVNLAEALGSGGIVAGEESARTALEFQLPAGVTFQ</sequence>
<dbReference type="Pfam" id="PF00404">
    <property type="entry name" value="Dockerin_1"/>
    <property type="match status" value="1"/>
</dbReference>
<organism evidence="1 2">
    <name type="scientific">Rhodopirellula maiorica SM1</name>
    <dbReference type="NCBI Taxonomy" id="1265738"/>
    <lineage>
        <taxon>Bacteria</taxon>
        <taxon>Pseudomonadati</taxon>
        <taxon>Planctomycetota</taxon>
        <taxon>Planctomycetia</taxon>
        <taxon>Pirellulales</taxon>
        <taxon>Pirellulaceae</taxon>
        <taxon>Novipirellula</taxon>
    </lineage>
</organism>
<protein>
    <submittedName>
        <fullName evidence="1">Uncharacterized protein</fullName>
    </submittedName>
</protein>
<comment type="caution">
    <text evidence="1">The sequence shown here is derived from an EMBL/GenBank/DDBJ whole genome shotgun (WGS) entry which is preliminary data.</text>
</comment>